<protein>
    <submittedName>
        <fullName evidence="1">Haloalkane dehalogenase</fullName>
        <ecNumber evidence="1">3.8.1.5</ecNumber>
    </submittedName>
</protein>
<dbReference type="EMBL" id="CP171846">
    <property type="protein sequence ID" value="XKQ44298.1"/>
    <property type="molecule type" value="Genomic_DNA"/>
</dbReference>
<organism evidence="1 2">
    <name type="scientific">Rhizobium leguminosarum</name>
    <dbReference type="NCBI Taxonomy" id="384"/>
    <lineage>
        <taxon>Bacteria</taxon>
        <taxon>Pseudomonadati</taxon>
        <taxon>Pseudomonadota</taxon>
        <taxon>Alphaproteobacteria</taxon>
        <taxon>Hyphomicrobiales</taxon>
        <taxon>Rhizobiaceae</taxon>
        <taxon>Rhizobium/Agrobacterium group</taxon>
        <taxon>Rhizobium</taxon>
    </lineage>
</organism>
<dbReference type="Proteomes" id="UP000076193">
    <property type="component" value="Plasmid unnamed2"/>
</dbReference>
<name>A0ACD5FGJ0_RHILE</name>
<keyword evidence="1" id="KW-0614">Plasmid</keyword>
<accession>A0ACD5FGJ0</accession>
<proteinExistence type="predicted"/>
<evidence type="ECO:0000313" key="1">
    <source>
        <dbReference type="EMBL" id="XKQ44298.1"/>
    </source>
</evidence>
<dbReference type="EC" id="3.8.1.5" evidence="1"/>
<evidence type="ECO:0000313" key="2">
    <source>
        <dbReference type="Proteomes" id="UP000076193"/>
    </source>
</evidence>
<gene>
    <name evidence="1" type="ORF">A4A59_032480</name>
</gene>
<keyword evidence="1" id="KW-0378">Hydrolase</keyword>
<sequence>MPTIDILTSFISYEELGEGDPIVFLHGNPTSSHLWRNIMPGIGPGRCLAPDLIGMGRSGKPDIGYRYGDHIAYLDAWFDALDLDGVVLVGHDWGGALAFDWASRHAERVRGIAFMETILRPMRWEDLSGGGKARYELLRGAGTGEAKVLDENFFIEQALRATVLKGLGDFDWDVYRAPYPDRNSRRPLLEWPRAMPINGEPADVVARIEAYDRWLSVSPEVPKLLLTFDGPSETLLIGSEMISWCHDNVAGLEIRGCGPACHIAPEDQPEAIAAEIKSWIDRRGLSSAAEGRVSGIKSASTSP</sequence>
<reference evidence="1" key="1">
    <citation type="submission" date="2024-10" db="EMBL/GenBank/DDBJ databases">
        <title>Strain of Rhizobium-related bacteria isolated fromm roots of Vavilovia formosa.</title>
        <authorList>
            <person name="Kimeklis A."/>
            <person name="Afonin A."/>
        </authorList>
    </citation>
    <scope>NUCLEOTIDE SEQUENCE</scope>
    <source>
        <strain evidence="1">Vaf12</strain>
    </source>
</reference>
<geneLocation type="plasmid" evidence="1 2">
    <name>unnamed2</name>
</geneLocation>